<dbReference type="AlphaFoldDB" id="A0A317W5E1"/>
<dbReference type="GO" id="GO:0000184">
    <property type="term" value="P:nuclear-transcribed mRNA catabolic process, nonsense-mediated decay"/>
    <property type="evidence" value="ECO:0007669"/>
    <property type="project" value="UniProtKB-KW"/>
</dbReference>
<evidence type="ECO:0000256" key="8">
    <source>
        <dbReference type="ARBA" id="ARBA00022845"/>
    </source>
</evidence>
<dbReference type="Proteomes" id="UP000246702">
    <property type="component" value="Unassembled WGS sequence"/>
</dbReference>
<comment type="similarity">
    <text evidence="3">Belongs to the CASC3 family.</text>
</comment>
<reference evidence="15 16" key="1">
    <citation type="submission" date="2016-12" db="EMBL/GenBank/DDBJ databases">
        <title>The genomes of Aspergillus section Nigri reveals drivers in fungal speciation.</title>
        <authorList>
            <consortium name="DOE Joint Genome Institute"/>
            <person name="Vesth T.C."/>
            <person name="Nybo J."/>
            <person name="Theobald S."/>
            <person name="Brandl J."/>
            <person name="Frisvad J.C."/>
            <person name="Nielsen K.F."/>
            <person name="Lyhne E.K."/>
            <person name="Kogle M.E."/>
            <person name="Kuo A."/>
            <person name="Riley R."/>
            <person name="Clum A."/>
            <person name="Nolan M."/>
            <person name="Lipzen A."/>
            <person name="Salamov A."/>
            <person name="Henrissat B."/>
            <person name="Wiebenga A."/>
            <person name="De Vries R.P."/>
            <person name="Grigoriev I.V."/>
            <person name="Mortensen U.H."/>
            <person name="Andersen M.R."/>
            <person name="Baker S.E."/>
        </authorList>
    </citation>
    <scope>NUCLEOTIDE SEQUENCE [LARGE SCALE GENOMIC DNA]</scope>
    <source>
        <strain evidence="15 16">CBS 115572</strain>
    </source>
</reference>
<dbReference type="Pfam" id="PF09405">
    <property type="entry name" value="Btz"/>
    <property type="match status" value="1"/>
</dbReference>
<keyword evidence="11" id="KW-0508">mRNA splicing</keyword>
<evidence type="ECO:0000256" key="4">
    <source>
        <dbReference type="ARBA" id="ARBA00022448"/>
    </source>
</evidence>
<comment type="subcellular location">
    <subcellularLocation>
        <location evidence="2">Cytoplasm</location>
    </subcellularLocation>
    <subcellularLocation>
        <location evidence="1">Nucleus</location>
    </subcellularLocation>
</comment>
<dbReference type="SMART" id="SM01044">
    <property type="entry name" value="Btz"/>
    <property type="match status" value="1"/>
</dbReference>
<feature type="compositionally biased region" description="Acidic residues" evidence="13">
    <location>
        <begin position="19"/>
        <end position="35"/>
    </location>
</feature>
<evidence type="ECO:0000256" key="10">
    <source>
        <dbReference type="ARBA" id="ARBA00023161"/>
    </source>
</evidence>
<evidence type="ECO:0000256" key="6">
    <source>
        <dbReference type="ARBA" id="ARBA00022664"/>
    </source>
</evidence>
<feature type="compositionally biased region" description="Acidic residues" evidence="13">
    <location>
        <begin position="45"/>
        <end position="61"/>
    </location>
</feature>
<evidence type="ECO:0000313" key="16">
    <source>
        <dbReference type="Proteomes" id="UP000246702"/>
    </source>
</evidence>
<keyword evidence="7" id="KW-0509">mRNA transport</keyword>
<evidence type="ECO:0000256" key="12">
    <source>
        <dbReference type="ARBA" id="ARBA00023242"/>
    </source>
</evidence>
<evidence type="ECO:0000256" key="5">
    <source>
        <dbReference type="ARBA" id="ARBA00022490"/>
    </source>
</evidence>
<organism evidence="15 16">
    <name type="scientific">Aspergillus sclerotioniger CBS 115572</name>
    <dbReference type="NCBI Taxonomy" id="1450535"/>
    <lineage>
        <taxon>Eukaryota</taxon>
        <taxon>Fungi</taxon>
        <taxon>Dikarya</taxon>
        <taxon>Ascomycota</taxon>
        <taxon>Pezizomycotina</taxon>
        <taxon>Eurotiomycetes</taxon>
        <taxon>Eurotiomycetidae</taxon>
        <taxon>Eurotiales</taxon>
        <taxon>Aspergillaceae</taxon>
        <taxon>Aspergillus</taxon>
        <taxon>Aspergillus subgen. Circumdati</taxon>
    </lineage>
</organism>
<dbReference type="EMBL" id="MSFK01000023">
    <property type="protein sequence ID" value="PWY79360.1"/>
    <property type="molecule type" value="Genomic_DNA"/>
</dbReference>
<keyword evidence="12" id="KW-0539">Nucleus</keyword>
<feature type="compositionally biased region" description="Basic and acidic residues" evidence="13">
    <location>
        <begin position="229"/>
        <end position="238"/>
    </location>
</feature>
<evidence type="ECO:0000256" key="9">
    <source>
        <dbReference type="ARBA" id="ARBA00022884"/>
    </source>
</evidence>
<keyword evidence="8" id="KW-0810">Translation regulation</keyword>
<proteinExistence type="inferred from homology"/>
<feature type="compositionally biased region" description="Basic residues" evidence="13">
    <location>
        <begin position="86"/>
        <end position="99"/>
    </location>
</feature>
<evidence type="ECO:0000259" key="14">
    <source>
        <dbReference type="SMART" id="SM01044"/>
    </source>
</evidence>
<keyword evidence="5" id="KW-0963">Cytoplasm</keyword>
<feature type="region of interest" description="Disordered" evidence="13">
    <location>
        <begin position="1"/>
        <end position="105"/>
    </location>
</feature>
<name>A0A317W5E1_9EURO</name>
<evidence type="ECO:0000256" key="3">
    <source>
        <dbReference type="ARBA" id="ARBA00009548"/>
    </source>
</evidence>
<evidence type="ECO:0000256" key="11">
    <source>
        <dbReference type="ARBA" id="ARBA00023187"/>
    </source>
</evidence>
<dbReference type="GO" id="GO:0051028">
    <property type="term" value="P:mRNA transport"/>
    <property type="evidence" value="ECO:0007669"/>
    <property type="project" value="UniProtKB-KW"/>
</dbReference>
<feature type="compositionally biased region" description="Basic and acidic residues" evidence="13">
    <location>
        <begin position="149"/>
        <end position="172"/>
    </location>
</feature>
<gene>
    <name evidence="15" type="ORF">BO94DRAFT_587945</name>
</gene>
<comment type="caution">
    <text evidence="15">The sequence shown here is derived from an EMBL/GenBank/DDBJ whole genome shotgun (WGS) entry which is preliminary data.</text>
</comment>
<feature type="compositionally biased region" description="Basic residues" evidence="13">
    <location>
        <begin position="1"/>
        <end position="15"/>
    </location>
</feature>
<dbReference type="RefSeq" id="XP_025464932.1">
    <property type="nucleotide sequence ID" value="XM_025615864.1"/>
</dbReference>
<feature type="domain" description="Btz" evidence="14">
    <location>
        <begin position="129"/>
        <end position="264"/>
    </location>
</feature>
<accession>A0A317W5E1</accession>
<dbReference type="InterPro" id="IPR018545">
    <property type="entry name" value="Btz_dom"/>
</dbReference>
<protein>
    <recommendedName>
        <fullName evidence="14">Btz domain-containing protein</fullName>
    </recommendedName>
</protein>
<feature type="region of interest" description="Disordered" evidence="13">
    <location>
        <begin position="227"/>
        <end position="280"/>
    </location>
</feature>
<keyword evidence="4" id="KW-0813">Transport</keyword>
<dbReference type="GO" id="GO:0035145">
    <property type="term" value="C:exon-exon junction complex"/>
    <property type="evidence" value="ECO:0007669"/>
    <property type="project" value="InterPro"/>
</dbReference>
<dbReference type="GO" id="GO:0006417">
    <property type="term" value="P:regulation of translation"/>
    <property type="evidence" value="ECO:0007669"/>
    <property type="project" value="UniProtKB-KW"/>
</dbReference>
<dbReference type="GeneID" id="37118007"/>
<evidence type="ECO:0000313" key="15">
    <source>
        <dbReference type="EMBL" id="PWY79360.1"/>
    </source>
</evidence>
<feature type="compositionally biased region" description="Polar residues" evidence="13">
    <location>
        <begin position="67"/>
        <end position="77"/>
    </location>
</feature>
<dbReference type="GO" id="GO:0008380">
    <property type="term" value="P:RNA splicing"/>
    <property type="evidence" value="ECO:0007669"/>
    <property type="project" value="UniProtKB-KW"/>
</dbReference>
<sequence length="280" mass="30823">MAPRRHNIGASRRRRRDDEGEDEGSLDGELEDDSLSEGSIISHPDDEDADGEGSDESEDEASVARETGNTHAPQHNGRTPAVNQKLGRRHSASPGKRHTVTAMSDTEAMLNGLRLSDEATEVAEIHFDDMKGGLGQPTGRTPSAPPAEPKQESLTERKRRDLEKYTKEKDENPAFVPTRGSFFLHDKRSTDSATNGYKSFAKSKSRPYGLIVDGNVRKNHVKPIASEKPWTHDLHDTVAGDDAPVSKLPALPPPISTYPQSQSLQPLGRRRPIDLSRTLR</sequence>
<dbReference type="OrthoDB" id="5413466at2759"/>
<evidence type="ECO:0000256" key="13">
    <source>
        <dbReference type="SAM" id="MobiDB-lite"/>
    </source>
</evidence>
<evidence type="ECO:0000256" key="2">
    <source>
        <dbReference type="ARBA" id="ARBA00004496"/>
    </source>
</evidence>
<feature type="region of interest" description="Disordered" evidence="13">
    <location>
        <begin position="121"/>
        <end position="200"/>
    </location>
</feature>
<keyword evidence="10" id="KW-0866">Nonsense-mediated mRNA decay</keyword>
<dbReference type="GO" id="GO:0006397">
    <property type="term" value="P:mRNA processing"/>
    <property type="evidence" value="ECO:0007669"/>
    <property type="project" value="UniProtKB-KW"/>
</dbReference>
<keyword evidence="16" id="KW-1185">Reference proteome</keyword>
<keyword evidence="6" id="KW-0507">mRNA processing</keyword>
<evidence type="ECO:0000256" key="7">
    <source>
        <dbReference type="ARBA" id="ARBA00022816"/>
    </source>
</evidence>
<keyword evidence="9" id="KW-0694">RNA-binding</keyword>
<dbReference type="GO" id="GO:0005737">
    <property type="term" value="C:cytoplasm"/>
    <property type="evidence" value="ECO:0007669"/>
    <property type="project" value="UniProtKB-SubCell"/>
</dbReference>
<evidence type="ECO:0000256" key="1">
    <source>
        <dbReference type="ARBA" id="ARBA00004123"/>
    </source>
</evidence>
<dbReference type="GO" id="GO:0003729">
    <property type="term" value="F:mRNA binding"/>
    <property type="evidence" value="ECO:0007669"/>
    <property type="project" value="InterPro"/>
</dbReference>